<sequence>MSMKPNTNKSSTQNTKAKKYSRVMGVFLELIVFLVFVIFALRFVYITTIGQVDGQNLGQLIKNAYDRTITEKANRGTIYDNNNQVIATDSRLYSIYAVLSDTQVSIDKKTPLYVVNKEETAEKLSTVLPASKEQLLNYLNTKNAFQVSFGVAGINLSLQMKKQIEALQLPGINFTETPSRLYPNGIFASNIVGLTQLDTNENNSQYLKGNMGIEQFMDSTLRGVDGVKKALVDARGYEMPGSQQEIQKAANGKDVHLTIDSRLQSYLEELLTETQNKYEPLGMNAILTESKTGKILAASQRPTFNPTTKDNLNNSWRDTLVEDGYEPGSVMKILTLAAAIENGTYDPNQYYQSGAVNVNGSVIRDWNWSGWGSIPLSQAFPRSSNVGVVKLEQQMGSTVFNDYLKRFQINQKTGITLPGEVVGSRQSKTDLDFAINSFGQGINVTAVQMMQAFSAIANKGQMVKPQIIDHVTDPNTGENSSQYQVQNVGDPVVSEKTASQVLSAMKDVVYQNYGTGTAYKVPGFDIAAKTGTAQIANPNGSGYLTGNNNYIFSVVGMAPADDPKYTLYITVKQPQKMTAAAETIMSNIFKPLMTRVLSSTNTAPTSVSAPDFTGKTVSEAASLSKTANVTPVILGDGQQIVRQSLQPSTMISTSKKLLLLTNGALTMPDMTGWTKDTVDEFASLTGQKINYDNQNTTGVVTAQSIAKGQPLADNGQITVTLK</sequence>
<dbReference type="InterPro" id="IPR001460">
    <property type="entry name" value="PCN-bd_Tpept"/>
</dbReference>
<dbReference type="InterPro" id="IPR050515">
    <property type="entry name" value="Beta-lactam/transpept"/>
</dbReference>
<dbReference type="SUPFAM" id="SSF54184">
    <property type="entry name" value="Penicillin-binding protein 2x (pbp-2x), c-terminal domain"/>
    <property type="match status" value="2"/>
</dbReference>
<keyword evidence="3 4" id="KW-0472">Membrane</keyword>
<evidence type="ECO:0000256" key="2">
    <source>
        <dbReference type="ARBA" id="ARBA00007171"/>
    </source>
</evidence>
<dbReference type="InterPro" id="IPR005543">
    <property type="entry name" value="PASTA_dom"/>
</dbReference>
<evidence type="ECO:0000259" key="5">
    <source>
        <dbReference type="PROSITE" id="PS51178"/>
    </source>
</evidence>
<comment type="caution">
    <text evidence="6">The sequence shown here is derived from an EMBL/GenBank/DDBJ whole genome shotgun (WGS) entry which is preliminary data.</text>
</comment>
<keyword evidence="7" id="KW-1185">Reference proteome</keyword>
<dbReference type="SUPFAM" id="SSF56519">
    <property type="entry name" value="Penicillin binding protein dimerisation domain"/>
    <property type="match status" value="1"/>
</dbReference>
<comment type="similarity">
    <text evidence="2">Belongs to the transpeptidase family.</text>
</comment>
<evidence type="ECO:0000256" key="1">
    <source>
        <dbReference type="ARBA" id="ARBA00004162"/>
    </source>
</evidence>
<dbReference type="SUPFAM" id="SSF56601">
    <property type="entry name" value="beta-lactamase/transpeptidase-like"/>
    <property type="match status" value="1"/>
</dbReference>
<dbReference type="EMBL" id="JAWMWG010000001">
    <property type="protein sequence ID" value="MEJ6348320.1"/>
    <property type="molecule type" value="Genomic_DNA"/>
</dbReference>
<dbReference type="SMART" id="SM00740">
    <property type="entry name" value="PASTA"/>
    <property type="match status" value="2"/>
</dbReference>
<dbReference type="Pfam" id="PF03793">
    <property type="entry name" value="PASTA"/>
    <property type="match status" value="2"/>
</dbReference>
<keyword evidence="4" id="KW-1133">Transmembrane helix</keyword>
<name>A0ABU8SG15_9LACO</name>
<dbReference type="InterPro" id="IPR012338">
    <property type="entry name" value="Beta-lactam/transpept-like"/>
</dbReference>
<dbReference type="CDD" id="cd06575">
    <property type="entry name" value="PASTA_Pbp2x-like_2"/>
    <property type="match status" value="1"/>
</dbReference>
<evidence type="ECO:0000313" key="7">
    <source>
        <dbReference type="Proteomes" id="UP001377804"/>
    </source>
</evidence>
<protein>
    <submittedName>
        <fullName evidence="6">Penicillin-binding transpeptidase domain-containing protein</fullName>
    </submittedName>
</protein>
<dbReference type="Pfam" id="PF00905">
    <property type="entry name" value="Transpeptidase"/>
    <property type="match status" value="1"/>
</dbReference>
<feature type="domain" description="PASTA" evidence="5">
    <location>
        <begin position="661"/>
        <end position="722"/>
    </location>
</feature>
<dbReference type="Gene3D" id="3.30.70.2110">
    <property type="match status" value="1"/>
</dbReference>
<dbReference type="PANTHER" id="PTHR30627:SF26">
    <property type="entry name" value="PENICILLIN-BINDING PROTEIN 2B"/>
    <property type="match status" value="1"/>
</dbReference>
<dbReference type="PROSITE" id="PS51178">
    <property type="entry name" value="PASTA"/>
    <property type="match status" value="1"/>
</dbReference>
<dbReference type="Proteomes" id="UP001377804">
    <property type="component" value="Unassembled WGS sequence"/>
</dbReference>
<dbReference type="RefSeq" id="WP_339969382.1">
    <property type="nucleotide sequence ID" value="NZ_JAWMWG010000001.1"/>
</dbReference>
<feature type="transmembrane region" description="Helical" evidence="4">
    <location>
        <begin position="20"/>
        <end position="45"/>
    </location>
</feature>
<dbReference type="Pfam" id="PF03717">
    <property type="entry name" value="PBP_dimer"/>
    <property type="match status" value="1"/>
</dbReference>
<dbReference type="PANTHER" id="PTHR30627">
    <property type="entry name" value="PEPTIDOGLYCAN D,D-TRANSPEPTIDASE"/>
    <property type="match status" value="1"/>
</dbReference>
<comment type="subcellular location">
    <subcellularLocation>
        <location evidence="1">Cell membrane</location>
        <topology evidence="1">Single-pass membrane protein</topology>
    </subcellularLocation>
</comment>
<evidence type="ECO:0000256" key="4">
    <source>
        <dbReference type="SAM" id="Phobius"/>
    </source>
</evidence>
<keyword evidence="4" id="KW-0812">Transmembrane</keyword>
<dbReference type="Gene3D" id="3.90.1310.10">
    <property type="entry name" value="Penicillin-binding protein 2a (Domain 2)"/>
    <property type="match status" value="1"/>
</dbReference>
<dbReference type="InterPro" id="IPR005311">
    <property type="entry name" value="PBP_dimer"/>
</dbReference>
<dbReference type="CDD" id="cd06576">
    <property type="entry name" value="PASTA_Pbp2x-like_1"/>
    <property type="match status" value="1"/>
</dbReference>
<gene>
    <name evidence="6" type="ORF">R4Y45_03650</name>
</gene>
<accession>A0ABU8SG15</accession>
<evidence type="ECO:0000256" key="3">
    <source>
        <dbReference type="ARBA" id="ARBA00023136"/>
    </source>
</evidence>
<dbReference type="InterPro" id="IPR036138">
    <property type="entry name" value="PBP_dimer_sf"/>
</dbReference>
<proteinExistence type="inferred from homology"/>
<dbReference type="Gene3D" id="3.40.710.10">
    <property type="entry name" value="DD-peptidase/beta-lactamase superfamily"/>
    <property type="match status" value="1"/>
</dbReference>
<evidence type="ECO:0000313" key="6">
    <source>
        <dbReference type="EMBL" id="MEJ6348320.1"/>
    </source>
</evidence>
<dbReference type="Gene3D" id="2.20.70.70">
    <property type="match status" value="1"/>
</dbReference>
<reference evidence="6 7" key="1">
    <citation type="submission" date="2023-10" db="EMBL/GenBank/DDBJ databases">
        <title>Holzapfeliella saturejae sp. nov. isolated from Satureja montana flowers.</title>
        <authorList>
            <person name="Alcantara C."/>
            <person name="Zuniga M."/>
            <person name="Landete J.M."/>
            <person name="Monedero V."/>
        </authorList>
    </citation>
    <scope>NUCLEOTIDE SEQUENCE [LARGE SCALE GENOMIC DNA]</scope>
    <source>
        <strain evidence="6 7">He02</strain>
    </source>
</reference>
<organism evidence="6 7">
    <name type="scientific">Holzapfeliella saturejae</name>
    <dbReference type="NCBI Taxonomy" id="3082953"/>
    <lineage>
        <taxon>Bacteria</taxon>
        <taxon>Bacillati</taxon>
        <taxon>Bacillota</taxon>
        <taxon>Bacilli</taxon>
        <taxon>Lactobacillales</taxon>
        <taxon>Lactobacillaceae</taxon>
        <taxon>Holzapfeliella</taxon>
    </lineage>
</organism>